<dbReference type="PANTHER" id="PTHR33064">
    <property type="entry name" value="POL PROTEIN"/>
    <property type="match status" value="1"/>
</dbReference>
<evidence type="ECO:0000313" key="2">
    <source>
        <dbReference type="EMBL" id="OWZ12282.1"/>
    </source>
</evidence>
<evidence type="ECO:0000256" key="1">
    <source>
        <dbReference type="SAM" id="MobiDB-lite"/>
    </source>
</evidence>
<dbReference type="OrthoDB" id="127314at2759"/>
<gene>
    <name evidence="2" type="ORF">PHMEG_00014584</name>
</gene>
<dbReference type="InterPro" id="IPR043502">
    <property type="entry name" value="DNA/RNA_pol_sf"/>
</dbReference>
<sequence length="597" mass="66927">MLKVQSAIKNSLATMPGVDSDSDSPVADYVESSCVDPFKRKRAKYEKKIQERCAVTKANLFASIKASVETRVLDHLARFILRRNLETVTDADIVAEIERKCGTILNALCQMSWDIETRISKYFVDFDRLVEEKSFIGVLGSNMGGQVPDPQKMKLSCRILVENLAPTVLQVDVKRLVEMTHRDARTDDVRLYQLIRETKELRAVPKTRAATTAAAKTTAVKTESGDAVKPKPSVKASVERKRQCWVCKGGHKMRESPAATDAEKDAAPAAWRGQRKSQLERAKNVAEGINKKAVLVNGNLEIPLCPDMGWDRNIISCGYLNELQDPDAEVTTAPLGEMITVKATGGAEFVCREGATLDLKLTTAGGTEDKFPLGRVTLKEIGIDIDHLLEQLANGLVDGLQYLINEFFDIFRFHIGNDPPADVEPLEVQVVPGATPFRCNLRKYPERQRAFLREYVQQLVNAGLVRHNNDNRWACATLPVKKANNEYRMTIDYHPVNRSTVPPATATPNLAVVTQSMKGASDSALHFQAQMQDCFPSLLYNAIWRTSTISCCLPVLEKLRAFFIILRQHNLKDQRDEVHVDLEEGRLMRQGDRWDEY</sequence>
<evidence type="ECO:0000313" key="3">
    <source>
        <dbReference type="Proteomes" id="UP000198211"/>
    </source>
</evidence>
<keyword evidence="3" id="KW-1185">Reference proteome</keyword>
<evidence type="ECO:0008006" key="4">
    <source>
        <dbReference type="Google" id="ProtNLM"/>
    </source>
</evidence>
<organism evidence="2 3">
    <name type="scientific">Phytophthora megakarya</name>
    <dbReference type="NCBI Taxonomy" id="4795"/>
    <lineage>
        <taxon>Eukaryota</taxon>
        <taxon>Sar</taxon>
        <taxon>Stramenopiles</taxon>
        <taxon>Oomycota</taxon>
        <taxon>Peronosporomycetes</taxon>
        <taxon>Peronosporales</taxon>
        <taxon>Peronosporaceae</taxon>
        <taxon>Phytophthora</taxon>
    </lineage>
</organism>
<feature type="region of interest" description="Disordered" evidence="1">
    <location>
        <begin position="255"/>
        <end position="276"/>
    </location>
</feature>
<proteinExistence type="predicted"/>
<comment type="caution">
    <text evidence="2">The sequence shown here is derived from an EMBL/GenBank/DDBJ whole genome shotgun (WGS) entry which is preliminary data.</text>
</comment>
<dbReference type="EMBL" id="NBNE01001891">
    <property type="protein sequence ID" value="OWZ12282.1"/>
    <property type="molecule type" value="Genomic_DNA"/>
</dbReference>
<dbReference type="InterPro" id="IPR051320">
    <property type="entry name" value="Viral_Replic_Matur_Polypro"/>
</dbReference>
<dbReference type="AlphaFoldDB" id="A0A225W3Y6"/>
<accession>A0A225W3Y6</accession>
<reference evidence="3" key="1">
    <citation type="submission" date="2017-03" db="EMBL/GenBank/DDBJ databases">
        <title>Phytopthora megakarya and P. palmivora, two closely related causual agents of cacao black pod achieved similar genome size and gene model numbers by different mechanisms.</title>
        <authorList>
            <person name="Ali S."/>
            <person name="Shao J."/>
            <person name="Larry D.J."/>
            <person name="Kronmiller B."/>
            <person name="Shen D."/>
            <person name="Strem M.D."/>
            <person name="Melnick R.L."/>
            <person name="Guiltinan M.J."/>
            <person name="Tyler B.M."/>
            <person name="Meinhardt L.W."/>
            <person name="Bailey B.A."/>
        </authorList>
    </citation>
    <scope>NUCLEOTIDE SEQUENCE [LARGE SCALE GENOMIC DNA]</scope>
    <source>
        <strain evidence="3">zdho120</strain>
    </source>
</reference>
<protein>
    <recommendedName>
        <fullName evidence="4">Reverse transcriptase</fullName>
    </recommendedName>
</protein>
<dbReference type="Proteomes" id="UP000198211">
    <property type="component" value="Unassembled WGS sequence"/>
</dbReference>
<name>A0A225W3Y6_9STRA</name>
<dbReference type="Gene3D" id="3.10.10.10">
    <property type="entry name" value="HIV Type 1 Reverse Transcriptase, subunit A, domain 1"/>
    <property type="match status" value="1"/>
</dbReference>
<dbReference type="PANTHER" id="PTHR33064:SF37">
    <property type="entry name" value="RIBONUCLEASE H"/>
    <property type="match status" value="1"/>
</dbReference>
<dbReference type="SUPFAM" id="SSF56672">
    <property type="entry name" value="DNA/RNA polymerases"/>
    <property type="match status" value="1"/>
</dbReference>